<gene>
    <name evidence="1" type="ORF">SBF1_2370006</name>
</gene>
<accession>A0A2U3KMK6</accession>
<organism evidence="1 2">
    <name type="scientific">Candidatus Desulfosporosinus infrequens</name>
    <dbReference type="NCBI Taxonomy" id="2043169"/>
    <lineage>
        <taxon>Bacteria</taxon>
        <taxon>Bacillati</taxon>
        <taxon>Bacillota</taxon>
        <taxon>Clostridia</taxon>
        <taxon>Eubacteriales</taxon>
        <taxon>Desulfitobacteriaceae</taxon>
        <taxon>Desulfosporosinus</taxon>
    </lineage>
</organism>
<name>A0A2U3KMK6_9FIRM</name>
<dbReference type="AlphaFoldDB" id="A0A2U3KMK6"/>
<protein>
    <submittedName>
        <fullName evidence="1">Uncharacterized protein</fullName>
    </submittedName>
</protein>
<evidence type="ECO:0000313" key="2">
    <source>
        <dbReference type="Proteomes" id="UP000238916"/>
    </source>
</evidence>
<dbReference type="Proteomes" id="UP000238916">
    <property type="component" value="Unassembled WGS sequence"/>
</dbReference>
<evidence type="ECO:0000313" key="1">
    <source>
        <dbReference type="EMBL" id="SPF40876.1"/>
    </source>
</evidence>
<reference evidence="2" key="1">
    <citation type="submission" date="2018-02" db="EMBL/GenBank/DDBJ databases">
        <authorList>
            <person name="Hausmann B."/>
        </authorList>
    </citation>
    <scope>NUCLEOTIDE SEQUENCE [LARGE SCALE GENOMIC DNA]</scope>
    <source>
        <strain evidence="2">Peat soil MAG SbF1</strain>
    </source>
</reference>
<dbReference type="EMBL" id="OMOF01000154">
    <property type="protein sequence ID" value="SPF40876.1"/>
    <property type="molecule type" value="Genomic_DNA"/>
</dbReference>
<proteinExistence type="predicted"/>
<sequence length="63" mass="7399">MPKAEQGWSSAEMVHVYGVKYEFERSLRFSVNFQLSLSHVSDSYCIMRLFLKTHIAKLKMERG</sequence>